<dbReference type="PANTHER" id="PTHR32487">
    <property type="entry name" value="3-OXO-DELTA(4,5)-STEROID 5-BETA-REDUCTASE"/>
    <property type="match status" value="1"/>
</dbReference>
<sequence length="142" mass="16500">MRGFGCKFDSKTAYMGLPYAKNEAFNVNNGDVFKWKHFWEALAEHFGIEEYGFDEEESGRLRLVEMMEGKVGVWEEIVRENELQPTKLEEVAVWWFADFVLGGEALLDSMNKSKKHGFLGFKNSKKSFISRIKKMKAYKIVP</sequence>
<dbReference type="OrthoDB" id="1731983at2759"/>
<gene>
    <name evidence="1" type="ORF">D8674_017793</name>
</gene>
<accession>A0A5N5HHP9</accession>
<protein>
    <submittedName>
        <fullName evidence="1">Uncharacterized protein</fullName>
    </submittedName>
</protein>
<name>A0A5N5HHP9_9ROSA</name>
<keyword evidence="2" id="KW-1185">Reference proteome</keyword>
<comment type="caution">
    <text evidence="1">The sequence shown here is derived from an EMBL/GenBank/DDBJ whole genome shotgun (WGS) entry which is preliminary data.</text>
</comment>
<dbReference type="Proteomes" id="UP000327157">
    <property type="component" value="Chromosome 16"/>
</dbReference>
<reference evidence="1 2" key="1">
    <citation type="submission" date="2019-09" db="EMBL/GenBank/DDBJ databases">
        <authorList>
            <person name="Ou C."/>
        </authorList>
    </citation>
    <scope>NUCLEOTIDE SEQUENCE [LARGE SCALE GENOMIC DNA]</scope>
    <source>
        <strain evidence="1">S2</strain>
        <tissue evidence="1">Leaf</tissue>
    </source>
</reference>
<reference evidence="1 2" key="3">
    <citation type="submission" date="2019-11" db="EMBL/GenBank/DDBJ databases">
        <title>A de novo genome assembly of a pear dwarfing rootstock.</title>
        <authorList>
            <person name="Wang F."/>
            <person name="Wang J."/>
            <person name="Li S."/>
            <person name="Zhang Y."/>
            <person name="Fang M."/>
            <person name="Ma L."/>
            <person name="Zhao Y."/>
            <person name="Jiang S."/>
        </authorList>
    </citation>
    <scope>NUCLEOTIDE SEQUENCE [LARGE SCALE GENOMIC DNA]</scope>
    <source>
        <strain evidence="1">S2</strain>
        <tissue evidence="1">Leaf</tissue>
    </source>
</reference>
<dbReference type="AlphaFoldDB" id="A0A5N5HHP9"/>
<reference evidence="2" key="2">
    <citation type="submission" date="2019-10" db="EMBL/GenBank/DDBJ databases">
        <title>A de novo genome assembly of a pear dwarfing rootstock.</title>
        <authorList>
            <person name="Wang F."/>
            <person name="Wang J."/>
            <person name="Li S."/>
            <person name="Zhang Y."/>
            <person name="Fang M."/>
            <person name="Ma L."/>
            <person name="Zhao Y."/>
            <person name="Jiang S."/>
        </authorList>
    </citation>
    <scope>NUCLEOTIDE SEQUENCE [LARGE SCALE GENOMIC DNA]</scope>
</reference>
<evidence type="ECO:0000313" key="1">
    <source>
        <dbReference type="EMBL" id="KAB2626133.1"/>
    </source>
</evidence>
<organism evidence="1 2">
    <name type="scientific">Pyrus ussuriensis x Pyrus communis</name>
    <dbReference type="NCBI Taxonomy" id="2448454"/>
    <lineage>
        <taxon>Eukaryota</taxon>
        <taxon>Viridiplantae</taxon>
        <taxon>Streptophyta</taxon>
        <taxon>Embryophyta</taxon>
        <taxon>Tracheophyta</taxon>
        <taxon>Spermatophyta</taxon>
        <taxon>Magnoliopsida</taxon>
        <taxon>eudicotyledons</taxon>
        <taxon>Gunneridae</taxon>
        <taxon>Pentapetalae</taxon>
        <taxon>rosids</taxon>
        <taxon>fabids</taxon>
        <taxon>Rosales</taxon>
        <taxon>Rosaceae</taxon>
        <taxon>Amygdaloideae</taxon>
        <taxon>Maleae</taxon>
        <taxon>Pyrus</taxon>
    </lineage>
</organism>
<dbReference type="PANTHER" id="PTHR32487:SF0">
    <property type="entry name" value="3-OXO-DELTA(4,5)-STEROID 5-BETA-REDUCTASE"/>
    <property type="match status" value="1"/>
</dbReference>
<dbReference type="EMBL" id="SMOL01000160">
    <property type="protein sequence ID" value="KAB2626133.1"/>
    <property type="molecule type" value="Genomic_DNA"/>
</dbReference>
<evidence type="ECO:0000313" key="2">
    <source>
        <dbReference type="Proteomes" id="UP000327157"/>
    </source>
</evidence>
<proteinExistence type="predicted"/>
<dbReference type="Gene3D" id="3.40.50.720">
    <property type="entry name" value="NAD(P)-binding Rossmann-like Domain"/>
    <property type="match status" value="1"/>
</dbReference>